<evidence type="ECO:0000259" key="1">
    <source>
        <dbReference type="Pfam" id="PF01370"/>
    </source>
</evidence>
<proteinExistence type="predicted"/>
<dbReference type="SUPFAM" id="SSF51735">
    <property type="entry name" value="NAD(P)-binding Rossmann-fold domains"/>
    <property type="match status" value="1"/>
</dbReference>
<protein>
    <recommendedName>
        <fullName evidence="1">NAD-dependent epimerase/dehydratase domain-containing protein</fullName>
    </recommendedName>
</protein>
<evidence type="ECO:0000313" key="2">
    <source>
        <dbReference type="EMBL" id="GJD61587.1"/>
    </source>
</evidence>
<dbReference type="Pfam" id="PF01370">
    <property type="entry name" value="Epimerase"/>
    <property type="match status" value="1"/>
</dbReference>
<dbReference type="InterPro" id="IPR036291">
    <property type="entry name" value="NAD(P)-bd_dom_sf"/>
</dbReference>
<reference evidence="2" key="2">
    <citation type="submission" date="2021-08" db="EMBL/GenBank/DDBJ databases">
        <authorList>
            <person name="Tani A."/>
            <person name="Ola A."/>
            <person name="Ogura Y."/>
            <person name="Katsura K."/>
            <person name="Hayashi T."/>
        </authorList>
    </citation>
    <scope>NUCLEOTIDE SEQUENCE</scope>
    <source>
        <strain evidence="2">JCM 32048</strain>
    </source>
</reference>
<gene>
    <name evidence="2" type="ORF">MPEAHAMD_1730</name>
</gene>
<name>A0AA37H908_9HYPH</name>
<evidence type="ECO:0000313" key="3">
    <source>
        <dbReference type="Proteomes" id="UP001055286"/>
    </source>
</evidence>
<dbReference type="Gene3D" id="3.40.50.720">
    <property type="entry name" value="NAD(P)-binding Rossmann-like Domain"/>
    <property type="match status" value="1"/>
</dbReference>
<reference evidence="2" key="1">
    <citation type="journal article" date="2016" name="Front. Microbiol.">
        <title>Genome Sequence of the Piezophilic, Mesophilic Sulfate-Reducing Bacterium Desulfovibrio indicus J2T.</title>
        <authorList>
            <person name="Cao J."/>
            <person name="Maignien L."/>
            <person name="Shao Z."/>
            <person name="Alain K."/>
            <person name="Jebbar M."/>
        </authorList>
    </citation>
    <scope>NUCLEOTIDE SEQUENCE</scope>
    <source>
        <strain evidence="2">JCM 32048</strain>
    </source>
</reference>
<accession>A0AA37H908</accession>
<organism evidence="2 3">
    <name type="scientific">Methylobacterium frigidaeris</name>
    <dbReference type="NCBI Taxonomy" id="2038277"/>
    <lineage>
        <taxon>Bacteria</taxon>
        <taxon>Pseudomonadati</taxon>
        <taxon>Pseudomonadota</taxon>
        <taxon>Alphaproteobacteria</taxon>
        <taxon>Hyphomicrobiales</taxon>
        <taxon>Methylobacteriaceae</taxon>
        <taxon>Methylobacterium</taxon>
    </lineage>
</organism>
<keyword evidence="3" id="KW-1185">Reference proteome</keyword>
<dbReference type="InterPro" id="IPR001509">
    <property type="entry name" value="Epimerase_deHydtase"/>
</dbReference>
<dbReference type="EMBL" id="BPQJ01000006">
    <property type="protein sequence ID" value="GJD61587.1"/>
    <property type="molecule type" value="Genomic_DNA"/>
</dbReference>
<feature type="domain" description="NAD-dependent epimerase/dehydratase" evidence="1">
    <location>
        <begin position="19"/>
        <end position="212"/>
    </location>
</feature>
<dbReference type="Proteomes" id="UP001055286">
    <property type="component" value="Unassembled WGS sequence"/>
</dbReference>
<dbReference type="AlphaFoldDB" id="A0AA37H908"/>
<sequence length="355" mass="37450">MIGVRRPRAVERGRRMRFLVLGGTQFLGRAIAEHAVGLGHAVTCAARGLSGAVPPGARFVAIDRDRPDGLAGLGRDRFDAAVDVARHPGQVRRALAALEGRVGHWTFVSTTSVYADTVTRGQRAGTAPLLAPAEDGPYGAAKVACERLFGGDALICRAGLIAGPGDPTGRFPYWVARLARGGEVLAPAEPEDPVQLIDGRDLADWIVRAARAGLAGPFDAVGPACTRRAFLERCAAALDASCTTTWVDPAFLDRHGVGRESGPFSLPLPLPDTIGDASRDVSATLAAWLTVRPLEETARDTLHWLKAGNGPVTGLTAAEEAALLAAWHAAERCYTAVPSNGRARRCQASPNGRRR</sequence>
<comment type="caution">
    <text evidence="2">The sequence shown here is derived from an EMBL/GenBank/DDBJ whole genome shotgun (WGS) entry which is preliminary data.</text>
</comment>